<dbReference type="eggNOG" id="ENOG5030IG1">
    <property type="taxonomic scope" value="Bacteria"/>
</dbReference>
<sequence>MRASKRAKGTYRVFRLTTWEAFLKLVIQPPYSNWAFRGERDERWPLYSSLSRYLMNFGVDKRAWPEQEARILRVFKRKAHQFLTQPPEPQDDFQWLGLMQHHGAPTRLIDFTWSPYVAAFFALERTLNDGVVWAMNPAAIDSSRADRPRRMDPRVKGNLSRYYLKGTHRFIWMGEPHTMNRRLIAQSGTFAVPGVLDVPVEEILSDRDQENILAKIVLTNAVRETGMRELYRMNITYATLFPDLDGLARSMGYELEFHWAYNPRTLERFHT</sequence>
<dbReference type="InParanoid" id="Q02CN0"/>
<dbReference type="EMBL" id="CP000473">
    <property type="protein sequence ID" value="ABJ81186.1"/>
    <property type="molecule type" value="Genomic_DNA"/>
</dbReference>
<evidence type="ECO:0000313" key="2">
    <source>
        <dbReference type="EMBL" id="ABJ81186.1"/>
    </source>
</evidence>
<dbReference type="InterPro" id="IPR014966">
    <property type="entry name" value="FRG-dom"/>
</dbReference>
<feature type="domain" description="FRG" evidence="1">
    <location>
        <begin position="30"/>
        <end position="133"/>
    </location>
</feature>
<dbReference type="STRING" id="234267.Acid_0172"/>
<evidence type="ECO:0000259" key="1">
    <source>
        <dbReference type="SMART" id="SM00901"/>
    </source>
</evidence>
<reference evidence="2" key="1">
    <citation type="submission" date="2006-10" db="EMBL/GenBank/DDBJ databases">
        <title>Complete sequence of Solibacter usitatus Ellin6076.</title>
        <authorList>
            <consortium name="US DOE Joint Genome Institute"/>
            <person name="Copeland A."/>
            <person name="Lucas S."/>
            <person name="Lapidus A."/>
            <person name="Barry K."/>
            <person name="Detter J.C."/>
            <person name="Glavina del Rio T."/>
            <person name="Hammon N."/>
            <person name="Israni S."/>
            <person name="Dalin E."/>
            <person name="Tice H."/>
            <person name="Pitluck S."/>
            <person name="Thompson L.S."/>
            <person name="Brettin T."/>
            <person name="Bruce D."/>
            <person name="Han C."/>
            <person name="Tapia R."/>
            <person name="Gilna P."/>
            <person name="Schmutz J."/>
            <person name="Larimer F."/>
            <person name="Land M."/>
            <person name="Hauser L."/>
            <person name="Kyrpides N."/>
            <person name="Mikhailova N."/>
            <person name="Janssen P.H."/>
            <person name="Kuske C.R."/>
            <person name="Richardson P."/>
        </authorList>
    </citation>
    <scope>NUCLEOTIDE SEQUENCE</scope>
    <source>
        <strain evidence="2">Ellin6076</strain>
    </source>
</reference>
<dbReference type="HOGENOM" id="CLU_050026_1_0_0"/>
<name>Q02CN0_SOLUE</name>
<dbReference type="OrthoDB" id="9816036at2"/>
<dbReference type="Pfam" id="PF08867">
    <property type="entry name" value="FRG"/>
    <property type="match status" value="1"/>
</dbReference>
<dbReference type="AlphaFoldDB" id="Q02CN0"/>
<organism evidence="2">
    <name type="scientific">Solibacter usitatus (strain Ellin6076)</name>
    <dbReference type="NCBI Taxonomy" id="234267"/>
    <lineage>
        <taxon>Bacteria</taxon>
        <taxon>Pseudomonadati</taxon>
        <taxon>Acidobacteriota</taxon>
        <taxon>Terriglobia</taxon>
        <taxon>Bryobacterales</taxon>
        <taxon>Solibacteraceae</taxon>
        <taxon>Candidatus Solibacter</taxon>
    </lineage>
</organism>
<gene>
    <name evidence="2" type="ordered locus">Acid_0172</name>
</gene>
<protein>
    <recommendedName>
        <fullName evidence="1">FRG domain-containing protein</fullName>
    </recommendedName>
</protein>
<accession>Q02CN0</accession>
<proteinExistence type="predicted"/>
<dbReference type="KEGG" id="sus:Acid_0172"/>
<dbReference type="SMART" id="SM00901">
    <property type="entry name" value="FRG"/>
    <property type="match status" value="1"/>
</dbReference>